<dbReference type="Proteomes" id="UP001075225">
    <property type="component" value="Unassembled WGS sequence"/>
</dbReference>
<proteinExistence type="predicted"/>
<name>A0A9Q4PRI6_9BACT</name>
<reference evidence="1" key="1">
    <citation type="submission" date="2022-12" db="EMBL/GenBank/DDBJ databases">
        <title>Species Delineation and Comparative Genomics within the Campylobacter ureolyticus Complex.</title>
        <authorList>
            <person name="Maki J."/>
            <person name="Howard M."/>
            <person name="Connelly S."/>
            <person name="Hardy D.J."/>
            <person name="Cameron A."/>
        </authorList>
    </citation>
    <scope>NUCLEOTIDE SEQUENCE</scope>
    <source>
        <strain evidence="1">URMC_787</strain>
    </source>
</reference>
<evidence type="ECO:0000313" key="1">
    <source>
        <dbReference type="EMBL" id="MCZ6158992.1"/>
    </source>
</evidence>
<sequence>MGALEVDATLRKNVKTTMMAIEELEEELAQKYDNLRKEIFIELNKYFSFMGSKTYNTPEGKICYEEEKDGIKEKLMVEIFLSEEERKNNNKIILIEIKHDRMYRVISKILSEFCENNNLLWFLQRENNNRT</sequence>
<protein>
    <submittedName>
        <fullName evidence="1">Uncharacterized protein</fullName>
    </submittedName>
</protein>
<gene>
    <name evidence="1" type="ORF">O6B32_00620</name>
</gene>
<organism evidence="1 2">
    <name type="scientific">Campylobacter ureolyticus</name>
    <dbReference type="NCBI Taxonomy" id="827"/>
    <lineage>
        <taxon>Bacteria</taxon>
        <taxon>Pseudomonadati</taxon>
        <taxon>Campylobacterota</taxon>
        <taxon>Epsilonproteobacteria</taxon>
        <taxon>Campylobacterales</taxon>
        <taxon>Campylobacteraceae</taxon>
        <taxon>Campylobacter</taxon>
    </lineage>
</organism>
<dbReference type="RefSeq" id="WP_269484134.1">
    <property type="nucleotide sequence ID" value="NZ_JAPXGO010000001.1"/>
</dbReference>
<accession>A0A9Q4PRI6</accession>
<dbReference type="EMBL" id="JAPXGO010000001">
    <property type="protein sequence ID" value="MCZ6158992.1"/>
    <property type="molecule type" value="Genomic_DNA"/>
</dbReference>
<dbReference type="AlphaFoldDB" id="A0A9Q4PRI6"/>
<comment type="caution">
    <text evidence="1">The sequence shown here is derived from an EMBL/GenBank/DDBJ whole genome shotgun (WGS) entry which is preliminary data.</text>
</comment>
<evidence type="ECO:0000313" key="2">
    <source>
        <dbReference type="Proteomes" id="UP001075225"/>
    </source>
</evidence>